<accession>A0A2U3EDQ9</accession>
<evidence type="ECO:0000313" key="2">
    <source>
        <dbReference type="EMBL" id="PWI72646.1"/>
    </source>
</evidence>
<proteinExistence type="predicted"/>
<protein>
    <submittedName>
        <fullName evidence="2">Uncharacterized protein</fullName>
    </submittedName>
</protein>
<feature type="region of interest" description="Disordered" evidence="1">
    <location>
        <begin position="219"/>
        <end position="242"/>
    </location>
</feature>
<dbReference type="AlphaFoldDB" id="A0A2U3EDQ9"/>
<comment type="caution">
    <text evidence="2">The sequence shown here is derived from an EMBL/GenBank/DDBJ whole genome shotgun (WGS) entry which is preliminary data.</text>
</comment>
<feature type="region of interest" description="Disordered" evidence="1">
    <location>
        <begin position="314"/>
        <end position="343"/>
    </location>
</feature>
<evidence type="ECO:0000313" key="3">
    <source>
        <dbReference type="Proteomes" id="UP000245956"/>
    </source>
</evidence>
<sequence length="838" mass="89681">MPSHPALASTCIVTAPPGGGRVMGVQGRGPMPDPPLANCKVIITYRLPCARYSPPLQRSQRFSAWDLSWSAEAPQGLYSPDGSCRGRWCAVDIEVLPALSAEGVVLYSLVPGDGLDGAGRHATEDAQSDGCNEVQAPAAARRSLGPCWTRAQVACIHRMPQEDQSTAGTVISPRYTRISRRQRTSFMRKTCTIVKRSADSQTPPALESNDHFTVVQAEGARDSARNGGGSSPTYRASLPRARCRPSTGFCGRSGAHDTGQRAAMAAPAARAKPCVAESFRGRRLRLNQARGEKAGGSYDRHSTVPHRALVQKPDVTGSKQASKHRPAVLDPTAGRRRESWADAASSRWPVSTFAVARQRQQEQHGRLGVSRRWRRGGMSGRWESRANLLAAEMGLAAVFVQDACLPGGTDCRRAVYPSSRRGGTDTGPSRAVVPYVPSYLQSPSPGAARRGPVADVRARRTRAWLAVVRPGDAAKGPLAVAAAGRDLEKDDDDGKLGVRPTGHEIPKHQTRWRTWDMGVHPAGHAPSCEPRGVPMGPASSTPHTATTVVSCSRESHGMRCAGGMETLAFAFVSLLPSGQSTRRGISADDAHMSSSPVPTGSRLGFWPSCLPAQPRRRWKGPWTQRSASHLPLHVCVAPARTLLCNWKENHCRERADSVRCAAAAQPARVGKKATGCWLAGFGAKKPRLEVEGVAAIVVVGLSPDGAGGNAHHLMPRGVMHGRGWESAIGARGMPAWLGFRSGAGCWWQQGGAVRVWCSVRWVGFMLKAATAQQAHPSCPRGVAQRREEEWAPSLSVPLLCLCRSLPLAPQDPLGCSLVWSTARLAVKNMVPCSQATAA</sequence>
<evidence type="ECO:0000256" key="1">
    <source>
        <dbReference type="SAM" id="MobiDB-lite"/>
    </source>
</evidence>
<dbReference type="Proteomes" id="UP000245956">
    <property type="component" value="Unassembled WGS sequence"/>
</dbReference>
<gene>
    <name evidence="2" type="ORF">PCL_09661</name>
</gene>
<reference evidence="2 3" key="1">
    <citation type="journal article" date="2016" name="Front. Microbiol.">
        <title>Genome and transcriptome sequences reveal the specific parasitism of the nematophagous Purpureocillium lilacinum 36-1.</title>
        <authorList>
            <person name="Xie J."/>
            <person name="Li S."/>
            <person name="Mo C."/>
            <person name="Xiao X."/>
            <person name="Peng D."/>
            <person name="Wang G."/>
            <person name="Xiao Y."/>
        </authorList>
    </citation>
    <scope>NUCLEOTIDE SEQUENCE [LARGE SCALE GENOMIC DNA]</scope>
    <source>
        <strain evidence="2 3">36-1</strain>
    </source>
</reference>
<dbReference type="EMBL" id="LCWV01000005">
    <property type="protein sequence ID" value="PWI72646.1"/>
    <property type="molecule type" value="Genomic_DNA"/>
</dbReference>
<organism evidence="2 3">
    <name type="scientific">Purpureocillium lilacinum</name>
    <name type="common">Paecilomyces lilacinus</name>
    <dbReference type="NCBI Taxonomy" id="33203"/>
    <lineage>
        <taxon>Eukaryota</taxon>
        <taxon>Fungi</taxon>
        <taxon>Dikarya</taxon>
        <taxon>Ascomycota</taxon>
        <taxon>Pezizomycotina</taxon>
        <taxon>Sordariomycetes</taxon>
        <taxon>Hypocreomycetidae</taxon>
        <taxon>Hypocreales</taxon>
        <taxon>Ophiocordycipitaceae</taxon>
        <taxon>Purpureocillium</taxon>
    </lineage>
</organism>
<name>A0A2U3EDQ9_PURLI</name>